<organism evidence="1">
    <name type="scientific">marine sediment metagenome</name>
    <dbReference type="NCBI Taxonomy" id="412755"/>
    <lineage>
        <taxon>unclassified sequences</taxon>
        <taxon>metagenomes</taxon>
        <taxon>ecological metagenomes</taxon>
    </lineage>
</organism>
<accession>X1DNV9</accession>
<feature type="non-terminal residue" evidence="1">
    <location>
        <position position="187"/>
    </location>
</feature>
<dbReference type="InterPro" id="IPR046373">
    <property type="entry name" value="Acyl-CoA_Oxase/DH_mid-dom_sf"/>
</dbReference>
<reference evidence="1" key="1">
    <citation type="journal article" date="2014" name="Front. Microbiol.">
        <title>High frequency of phylogenetically diverse reductive dehalogenase-homologous genes in deep subseafloor sedimentary metagenomes.</title>
        <authorList>
            <person name="Kawai M."/>
            <person name="Futagami T."/>
            <person name="Toyoda A."/>
            <person name="Takaki Y."/>
            <person name="Nishi S."/>
            <person name="Hori S."/>
            <person name="Arai W."/>
            <person name="Tsubouchi T."/>
            <person name="Morono Y."/>
            <person name="Uchiyama I."/>
            <person name="Ito T."/>
            <person name="Fujiyama A."/>
            <person name="Inagaki F."/>
            <person name="Takami H."/>
        </authorList>
    </citation>
    <scope>NUCLEOTIDE SEQUENCE</scope>
    <source>
        <strain evidence="1">Expedition CK06-06</strain>
    </source>
</reference>
<proteinExistence type="predicted"/>
<evidence type="ECO:0000313" key="1">
    <source>
        <dbReference type="EMBL" id="GAH22631.1"/>
    </source>
</evidence>
<dbReference type="Gene3D" id="2.40.110.10">
    <property type="entry name" value="Butyryl-CoA Dehydrogenase, subunit A, domain 2"/>
    <property type="match status" value="1"/>
</dbReference>
<dbReference type="SUPFAM" id="SSF56645">
    <property type="entry name" value="Acyl-CoA dehydrogenase NM domain-like"/>
    <property type="match status" value="1"/>
</dbReference>
<gene>
    <name evidence="1" type="ORF">S03H2_01901</name>
</gene>
<dbReference type="PANTHER" id="PTHR43884">
    <property type="entry name" value="ACYL-COA DEHYDROGENASE"/>
    <property type="match status" value="1"/>
</dbReference>
<dbReference type="EMBL" id="BARU01000594">
    <property type="protein sequence ID" value="GAH22631.1"/>
    <property type="molecule type" value="Genomic_DNA"/>
</dbReference>
<name>X1DNV9_9ZZZZ</name>
<dbReference type="InterPro" id="IPR037069">
    <property type="entry name" value="AcylCoA_DH/ox_N_sf"/>
</dbReference>
<sequence>MKIQEKIIKDEILEKLELGNFYKILNQNIFPLLNEEELAFVKEVEDFCLELAPTIDREKDVYVLFPKLGEQGFIQRMNKYKDFVPYGMKYEVLLATILSICDPQLDLARLASGILCGNPTFQHGETSEISKVQADLMEGKGIGCILITEPERGSDAVNLLTTCEKVDDGVIFNGEKVFTTNGPKADY</sequence>
<comment type="caution">
    <text evidence="1">The sequence shown here is derived from an EMBL/GenBank/DDBJ whole genome shotgun (WGS) entry which is preliminary data.</text>
</comment>
<dbReference type="GO" id="GO:0008470">
    <property type="term" value="F:3-methylbutanoyl-CoA dehydrogenase activity"/>
    <property type="evidence" value="ECO:0007669"/>
    <property type="project" value="TreeGrafter"/>
</dbReference>
<dbReference type="Gene3D" id="1.10.540.10">
    <property type="entry name" value="Acyl-CoA dehydrogenase/oxidase, N-terminal domain"/>
    <property type="match status" value="1"/>
</dbReference>
<dbReference type="GO" id="GO:0006552">
    <property type="term" value="P:L-leucine catabolic process"/>
    <property type="evidence" value="ECO:0007669"/>
    <property type="project" value="TreeGrafter"/>
</dbReference>
<evidence type="ECO:0008006" key="2">
    <source>
        <dbReference type="Google" id="ProtNLM"/>
    </source>
</evidence>
<protein>
    <recommendedName>
        <fullName evidence="2">Acyl-CoA oxidase/dehydrogenase middle domain-containing protein</fullName>
    </recommendedName>
</protein>
<dbReference type="PANTHER" id="PTHR43884:SF18">
    <property type="entry name" value="ISOVALERYL-COENZYME A DEHYDROGENASE"/>
    <property type="match status" value="1"/>
</dbReference>
<dbReference type="GO" id="GO:0050660">
    <property type="term" value="F:flavin adenine dinucleotide binding"/>
    <property type="evidence" value="ECO:0007669"/>
    <property type="project" value="InterPro"/>
</dbReference>
<dbReference type="AlphaFoldDB" id="X1DNV9"/>
<dbReference type="InterPro" id="IPR009100">
    <property type="entry name" value="AcylCoA_DH/oxidase_NM_dom_sf"/>
</dbReference>